<feature type="region of interest" description="Disordered" evidence="10">
    <location>
        <begin position="89"/>
        <end position="110"/>
    </location>
</feature>
<evidence type="ECO:0000256" key="4">
    <source>
        <dbReference type="ARBA" id="ARBA00022602"/>
    </source>
</evidence>
<dbReference type="PANTHER" id="PTHR11129:SF2">
    <property type="entry name" value="GERANYLGERANYL TRANSFERASE TYPE-2 SUBUNIT ALPHA"/>
    <property type="match status" value="1"/>
</dbReference>
<gene>
    <name evidence="11" type="primary">ABSGL_10686.1 scaffold 12033</name>
</gene>
<dbReference type="GO" id="GO:0097354">
    <property type="term" value="P:prenylation"/>
    <property type="evidence" value="ECO:0007669"/>
    <property type="project" value="UniProtKB-UniRule"/>
</dbReference>
<evidence type="ECO:0000313" key="11">
    <source>
        <dbReference type="EMBL" id="SAM04820.1"/>
    </source>
</evidence>
<reference evidence="11" key="1">
    <citation type="submission" date="2016-04" db="EMBL/GenBank/DDBJ databases">
        <authorList>
            <person name="Evans L.H."/>
            <person name="Alamgir A."/>
            <person name="Owens N."/>
            <person name="Weber N.D."/>
            <person name="Virtaneva K."/>
            <person name="Barbian K."/>
            <person name="Babar A."/>
            <person name="Rosenke K."/>
        </authorList>
    </citation>
    <scope>NUCLEOTIDE SEQUENCE [LARGE SCALE GENOMIC DNA]</scope>
    <source>
        <strain evidence="11">CBS 101.48</strain>
    </source>
</reference>
<dbReference type="AlphaFoldDB" id="A0A168QIV8"/>
<dbReference type="Gene3D" id="1.25.40.120">
    <property type="entry name" value="Protein prenylyltransferase"/>
    <property type="match status" value="1"/>
</dbReference>
<dbReference type="EMBL" id="LT554417">
    <property type="protein sequence ID" value="SAM04820.1"/>
    <property type="molecule type" value="Genomic_DNA"/>
</dbReference>
<dbReference type="GO" id="GO:0004663">
    <property type="term" value="F:Rab geranylgeranyltransferase activity"/>
    <property type="evidence" value="ECO:0007669"/>
    <property type="project" value="UniProtKB-UniRule"/>
</dbReference>
<dbReference type="FunCoup" id="A0A168QIV8">
    <property type="interactions" value="103"/>
</dbReference>
<comment type="similarity">
    <text evidence="1 9">Belongs to the protein prenyltransferase subunit alpha family.</text>
</comment>
<evidence type="ECO:0000256" key="2">
    <source>
        <dbReference type="ARBA" id="ARBA00012656"/>
    </source>
</evidence>
<accession>A0A168QIV8</accession>
<evidence type="ECO:0000256" key="9">
    <source>
        <dbReference type="RuleBase" id="RU367120"/>
    </source>
</evidence>
<sequence length="436" mass="49844">MSSDVHGRKRERTTADIIKARREKDASKIAEYNNLVQECRERVAAGQLDNHTLKLTTQILHSNPDYYTMWNIRRDVLKDGILLPLTTEAATTSDESSATPQDTTDDSPTKVNQKVYLQELDLFMQLIRINPKSYWLWNHRCWCLESMPQPSWTGELKLVDKMLTMDERNFHGWNYRRYVVGHLRRAAAGDDEAATIVQQEYNFTTQKITQSFSNYSAWHQRSKLLPEIVMHMSEDEKNEVARNELAMVGDAIFTDPDDQSAWLYYWWLMGKAPFHVTVVGAFRSTNSSIIVGFNGVVGFSAFPKVIATSNETSIAGQWYAITIPSSSTPLYGTKHSSSSVWLFVSDQQQMQSDEKWAVRIQSNDVYPISSAMSVEPDHIWTEPVKATDPLGNRQEDKSKKYDTDASFSCFWVAGSRKCDRDGYSYYQSRPQTPAAS</sequence>
<dbReference type="FunFam" id="1.25.40.120:FF:000035">
    <property type="entry name" value="Geranylgeranyl transferase type-2 subunit alpha"/>
    <property type="match status" value="1"/>
</dbReference>
<evidence type="ECO:0000256" key="10">
    <source>
        <dbReference type="SAM" id="MobiDB-lite"/>
    </source>
</evidence>
<comment type="catalytic activity">
    <reaction evidence="8 9">
        <text>geranylgeranyl diphosphate + L-cysteinyl-[protein] = S-geranylgeranyl-L-cysteinyl-[protein] + diphosphate</text>
        <dbReference type="Rhea" id="RHEA:21240"/>
        <dbReference type="Rhea" id="RHEA-COMP:10131"/>
        <dbReference type="Rhea" id="RHEA-COMP:11537"/>
        <dbReference type="ChEBI" id="CHEBI:29950"/>
        <dbReference type="ChEBI" id="CHEBI:33019"/>
        <dbReference type="ChEBI" id="CHEBI:57533"/>
        <dbReference type="ChEBI" id="CHEBI:86021"/>
        <dbReference type="EC" id="2.5.1.60"/>
    </reaction>
</comment>
<keyword evidence="6" id="KW-0677">Repeat</keyword>
<keyword evidence="5 9" id="KW-0808">Transferase</keyword>
<comment type="function">
    <text evidence="9">Catalyzes the transfer of a geranyl-geranyl moiety from geranyl-geranyl pyrophosphate to cysteines occuring in specific C-terminal amino acid sequences.</text>
</comment>
<dbReference type="InterPro" id="IPR002088">
    <property type="entry name" value="Prenyl_trans_a"/>
</dbReference>
<protein>
    <recommendedName>
        <fullName evidence="3 9">Geranylgeranyl transferase type-2 subunit alpha</fullName>
        <ecNumber evidence="2 9">2.5.1.60</ecNumber>
    </recommendedName>
    <alternativeName>
        <fullName evidence="7 9">Geranylgeranyl transferase type II subunit alpha</fullName>
    </alternativeName>
</protein>
<evidence type="ECO:0000256" key="7">
    <source>
        <dbReference type="ARBA" id="ARBA00031267"/>
    </source>
</evidence>
<evidence type="ECO:0000256" key="1">
    <source>
        <dbReference type="ARBA" id="ARBA00006734"/>
    </source>
</evidence>
<name>A0A168QIV8_ABSGL</name>
<evidence type="ECO:0000256" key="3">
    <source>
        <dbReference type="ARBA" id="ARBA00014772"/>
    </source>
</evidence>
<dbReference type="PROSITE" id="PS51147">
    <property type="entry name" value="PFTA"/>
    <property type="match status" value="3"/>
</dbReference>
<feature type="compositionally biased region" description="Low complexity" evidence="10">
    <location>
        <begin position="89"/>
        <end position="99"/>
    </location>
</feature>
<dbReference type="OrthoDB" id="1658at2759"/>
<dbReference type="Pfam" id="PF01239">
    <property type="entry name" value="PPTA"/>
    <property type="match status" value="5"/>
</dbReference>
<dbReference type="PANTHER" id="PTHR11129">
    <property type="entry name" value="PROTEIN FARNESYLTRANSFERASE ALPHA SUBUNIT/RAB GERANYLGERANYL TRANSFERASE ALPHA SUBUNIT"/>
    <property type="match status" value="1"/>
</dbReference>
<dbReference type="EC" id="2.5.1.60" evidence="2 9"/>
<evidence type="ECO:0000313" key="12">
    <source>
        <dbReference type="Proteomes" id="UP000078561"/>
    </source>
</evidence>
<evidence type="ECO:0000256" key="8">
    <source>
        <dbReference type="ARBA" id="ARBA00047658"/>
    </source>
</evidence>
<dbReference type="SUPFAM" id="SSF48439">
    <property type="entry name" value="Protein prenylyltransferase"/>
    <property type="match status" value="1"/>
</dbReference>
<dbReference type="GO" id="GO:0005968">
    <property type="term" value="C:Rab-protein geranylgeranyltransferase complex"/>
    <property type="evidence" value="ECO:0007669"/>
    <property type="project" value="TreeGrafter"/>
</dbReference>
<dbReference type="STRING" id="4829.A0A168QIV8"/>
<organism evidence="11">
    <name type="scientific">Absidia glauca</name>
    <name type="common">Pin mould</name>
    <dbReference type="NCBI Taxonomy" id="4829"/>
    <lineage>
        <taxon>Eukaryota</taxon>
        <taxon>Fungi</taxon>
        <taxon>Fungi incertae sedis</taxon>
        <taxon>Mucoromycota</taxon>
        <taxon>Mucoromycotina</taxon>
        <taxon>Mucoromycetes</taxon>
        <taxon>Mucorales</taxon>
        <taxon>Cunninghamellaceae</taxon>
        <taxon>Absidia</taxon>
    </lineage>
</organism>
<dbReference type="InParanoid" id="A0A168QIV8"/>
<proteinExistence type="inferred from homology"/>
<evidence type="ECO:0000256" key="6">
    <source>
        <dbReference type="ARBA" id="ARBA00022737"/>
    </source>
</evidence>
<keyword evidence="12" id="KW-1185">Reference proteome</keyword>
<keyword evidence="4 9" id="KW-0637">Prenyltransferase</keyword>
<evidence type="ECO:0000256" key="5">
    <source>
        <dbReference type="ARBA" id="ARBA00022679"/>
    </source>
</evidence>
<dbReference type="Proteomes" id="UP000078561">
    <property type="component" value="Unassembled WGS sequence"/>
</dbReference>